<keyword evidence="3" id="KW-1185">Reference proteome</keyword>
<proteinExistence type="predicted"/>
<evidence type="ECO:0000256" key="1">
    <source>
        <dbReference type="SAM" id="Phobius"/>
    </source>
</evidence>
<sequence>MTEQRRKLFREVALKQHTSPEQLDQLIQITSTREWLFILAILLGLSMALGWYWFGTQTTEVTSSSLLSSKKNTHKLNIKAQLETRLTWLRTLSHIPESQRPTFIQQQRLSLARQLDDLSHSSPLINHTTPSQELATAYALLLQMTLSENNSDTQIQQAIQTLQQQINNLAI</sequence>
<dbReference type="HOGENOM" id="CLU_1559959_0_0_6"/>
<dbReference type="EMBL" id="JH600070">
    <property type="protein sequence ID" value="EIJ43329.1"/>
    <property type="molecule type" value="Genomic_DNA"/>
</dbReference>
<keyword evidence="1" id="KW-0472">Membrane</keyword>
<organism evidence="2 3">
    <name type="scientific">Beggiatoa alba B18LD</name>
    <dbReference type="NCBI Taxonomy" id="395493"/>
    <lineage>
        <taxon>Bacteria</taxon>
        <taxon>Pseudomonadati</taxon>
        <taxon>Pseudomonadota</taxon>
        <taxon>Gammaproteobacteria</taxon>
        <taxon>Thiotrichales</taxon>
        <taxon>Thiotrichaceae</taxon>
        <taxon>Beggiatoa</taxon>
    </lineage>
</organism>
<dbReference type="STRING" id="395493.BegalDRAFT_2484"/>
<accession>I3CI86</accession>
<evidence type="ECO:0000313" key="3">
    <source>
        <dbReference type="Proteomes" id="UP000005744"/>
    </source>
</evidence>
<reference evidence="2 3" key="1">
    <citation type="submission" date="2011-11" db="EMBL/GenBank/DDBJ databases">
        <title>Improved High-Quality Draft sequence of Beggiatoa alba B18lD.</title>
        <authorList>
            <consortium name="US DOE Joint Genome Institute"/>
            <person name="Lucas S."/>
            <person name="Han J."/>
            <person name="Lapidus A."/>
            <person name="Cheng J.-F."/>
            <person name="Goodwin L."/>
            <person name="Pitluck S."/>
            <person name="Peters L."/>
            <person name="Mikhailova N."/>
            <person name="Held B."/>
            <person name="Detter J.C."/>
            <person name="Han C."/>
            <person name="Tapia R."/>
            <person name="Land M."/>
            <person name="Hauser L."/>
            <person name="Kyrpides N."/>
            <person name="Ivanova N."/>
            <person name="Pagani I."/>
            <person name="Samuel K."/>
            <person name="Teske A."/>
            <person name="Mueller J."/>
            <person name="Woyke T."/>
        </authorList>
    </citation>
    <scope>NUCLEOTIDE SEQUENCE [LARGE SCALE GENOMIC DNA]</scope>
    <source>
        <strain evidence="2 3">B18LD</strain>
    </source>
</reference>
<gene>
    <name evidence="2" type="ORF">BegalDRAFT_2484</name>
</gene>
<protein>
    <submittedName>
        <fullName evidence="2">Uncharacterized protein</fullName>
    </submittedName>
</protein>
<keyword evidence="1" id="KW-0812">Transmembrane</keyword>
<evidence type="ECO:0000313" key="2">
    <source>
        <dbReference type="EMBL" id="EIJ43329.1"/>
    </source>
</evidence>
<name>I3CI86_9GAMM</name>
<dbReference type="RefSeq" id="WP_002690422.1">
    <property type="nucleotide sequence ID" value="NZ_JH600070.1"/>
</dbReference>
<dbReference type="Proteomes" id="UP000005744">
    <property type="component" value="Unassembled WGS sequence"/>
</dbReference>
<feature type="transmembrane region" description="Helical" evidence="1">
    <location>
        <begin position="35"/>
        <end position="54"/>
    </location>
</feature>
<keyword evidence="1" id="KW-1133">Transmembrane helix</keyword>
<dbReference type="AlphaFoldDB" id="I3CI86"/>